<dbReference type="Gene3D" id="1.10.1740.10">
    <property type="match status" value="1"/>
</dbReference>
<keyword evidence="3" id="KW-0731">Sigma factor</keyword>
<evidence type="ECO:0000313" key="7">
    <source>
        <dbReference type="EMBL" id="UXI70521.1"/>
    </source>
</evidence>
<dbReference type="NCBIfam" id="TIGR02937">
    <property type="entry name" value="sigma70-ECF"/>
    <property type="match status" value="1"/>
</dbReference>
<proteinExistence type="inferred from homology"/>
<evidence type="ECO:0000256" key="4">
    <source>
        <dbReference type="ARBA" id="ARBA00023163"/>
    </source>
</evidence>
<feature type="domain" description="RNA polymerase sigma factor 70 region 4 type 2" evidence="6">
    <location>
        <begin position="123"/>
        <end position="171"/>
    </location>
</feature>
<dbReference type="InterPro" id="IPR039425">
    <property type="entry name" value="RNA_pol_sigma-70-like"/>
</dbReference>
<evidence type="ECO:0000259" key="6">
    <source>
        <dbReference type="Pfam" id="PF08281"/>
    </source>
</evidence>
<dbReference type="PANTHER" id="PTHR43133:SF63">
    <property type="entry name" value="RNA POLYMERASE SIGMA FACTOR FECI-RELATED"/>
    <property type="match status" value="1"/>
</dbReference>
<dbReference type="InterPro" id="IPR013249">
    <property type="entry name" value="RNA_pol_sigma70_r4_t2"/>
</dbReference>
<gene>
    <name evidence="7" type="ORF">N4264_13045</name>
</gene>
<dbReference type="PANTHER" id="PTHR43133">
    <property type="entry name" value="RNA POLYMERASE ECF-TYPE SIGMA FACTO"/>
    <property type="match status" value="1"/>
</dbReference>
<dbReference type="Pfam" id="PF08281">
    <property type="entry name" value="Sigma70_r4_2"/>
    <property type="match status" value="1"/>
</dbReference>
<evidence type="ECO:0000256" key="1">
    <source>
        <dbReference type="ARBA" id="ARBA00010641"/>
    </source>
</evidence>
<reference evidence="7" key="1">
    <citation type="submission" date="2022-09" db="EMBL/GenBank/DDBJ databases">
        <title>Tahibacter sp. nov., isolated from a fresh water.</title>
        <authorList>
            <person name="Baek J.H."/>
            <person name="Lee J.K."/>
            <person name="Kim J.M."/>
            <person name="Jeon C.O."/>
        </authorList>
    </citation>
    <scope>NUCLEOTIDE SEQUENCE</scope>
    <source>
        <strain evidence="7">W38</strain>
    </source>
</reference>
<evidence type="ECO:0000256" key="2">
    <source>
        <dbReference type="ARBA" id="ARBA00023015"/>
    </source>
</evidence>
<dbReference type="Proteomes" id="UP001064632">
    <property type="component" value="Chromosome"/>
</dbReference>
<organism evidence="7 8">
    <name type="scientific">Tahibacter amnicola</name>
    <dbReference type="NCBI Taxonomy" id="2976241"/>
    <lineage>
        <taxon>Bacteria</taxon>
        <taxon>Pseudomonadati</taxon>
        <taxon>Pseudomonadota</taxon>
        <taxon>Gammaproteobacteria</taxon>
        <taxon>Lysobacterales</taxon>
        <taxon>Rhodanobacteraceae</taxon>
        <taxon>Tahibacter</taxon>
    </lineage>
</organism>
<dbReference type="InterPro" id="IPR014284">
    <property type="entry name" value="RNA_pol_sigma-70_dom"/>
</dbReference>
<dbReference type="SUPFAM" id="SSF88946">
    <property type="entry name" value="Sigma2 domain of RNA polymerase sigma factors"/>
    <property type="match status" value="1"/>
</dbReference>
<protein>
    <submittedName>
        <fullName evidence="7">RNA polymerase sigma factor</fullName>
    </submittedName>
</protein>
<evidence type="ECO:0000259" key="5">
    <source>
        <dbReference type="Pfam" id="PF04542"/>
    </source>
</evidence>
<dbReference type="InterPro" id="IPR036388">
    <property type="entry name" value="WH-like_DNA-bd_sf"/>
</dbReference>
<feature type="domain" description="RNA polymerase sigma-70 region 2" evidence="5">
    <location>
        <begin position="26"/>
        <end position="84"/>
    </location>
</feature>
<dbReference type="EMBL" id="CP104694">
    <property type="protein sequence ID" value="UXI70521.1"/>
    <property type="molecule type" value="Genomic_DNA"/>
</dbReference>
<keyword evidence="2" id="KW-0805">Transcription regulation</keyword>
<evidence type="ECO:0000313" key="8">
    <source>
        <dbReference type="Proteomes" id="UP001064632"/>
    </source>
</evidence>
<dbReference type="InterPro" id="IPR013325">
    <property type="entry name" value="RNA_pol_sigma_r2"/>
</dbReference>
<dbReference type="SUPFAM" id="SSF88659">
    <property type="entry name" value="Sigma3 and sigma4 domains of RNA polymerase sigma factors"/>
    <property type="match status" value="1"/>
</dbReference>
<sequence length="189" mass="21208">MGLDKQPLLVVTTPRSDVFDRFVLEQRPALVSFLRRLTGCEADAEDIAQESFLSLVRYRDSEAETAWKPLLYRIALNAHNDRRRYGAARAAVAHVSLHEGVMDLPSGEAPHDQRVADQQELALVRQAILGLPDRCRQIYLLNRIEGMSYSEIARHCAISVKAVEKQITKALGVLREKIGKAKPLALEPK</sequence>
<dbReference type="RefSeq" id="WP_261697469.1">
    <property type="nucleotide sequence ID" value="NZ_CP104694.1"/>
</dbReference>
<dbReference type="Pfam" id="PF04542">
    <property type="entry name" value="Sigma70_r2"/>
    <property type="match status" value="1"/>
</dbReference>
<comment type="similarity">
    <text evidence="1">Belongs to the sigma-70 factor family. ECF subfamily.</text>
</comment>
<dbReference type="CDD" id="cd06171">
    <property type="entry name" value="Sigma70_r4"/>
    <property type="match status" value="1"/>
</dbReference>
<evidence type="ECO:0000256" key="3">
    <source>
        <dbReference type="ARBA" id="ARBA00023082"/>
    </source>
</evidence>
<keyword evidence="8" id="KW-1185">Reference proteome</keyword>
<dbReference type="InterPro" id="IPR007627">
    <property type="entry name" value="RNA_pol_sigma70_r2"/>
</dbReference>
<dbReference type="InterPro" id="IPR013324">
    <property type="entry name" value="RNA_pol_sigma_r3/r4-like"/>
</dbReference>
<name>A0ABY6BKI5_9GAMM</name>
<accession>A0ABY6BKI5</accession>
<dbReference type="Gene3D" id="1.10.10.10">
    <property type="entry name" value="Winged helix-like DNA-binding domain superfamily/Winged helix DNA-binding domain"/>
    <property type="match status" value="1"/>
</dbReference>
<keyword evidence="4" id="KW-0804">Transcription</keyword>